<reference evidence="3" key="1">
    <citation type="submission" date="2016-10" db="EMBL/GenBank/DDBJ databases">
        <authorList>
            <person name="Varghese N."/>
            <person name="Submissions S."/>
        </authorList>
    </citation>
    <scope>NUCLEOTIDE SEQUENCE [LARGE SCALE GENOMIC DNA]</scope>
    <source>
        <strain evidence="3">DSM 46136</strain>
    </source>
</reference>
<dbReference type="RefSeq" id="WP_093577918.1">
    <property type="nucleotide sequence ID" value="NZ_FPBA01000002.1"/>
</dbReference>
<gene>
    <name evidence="2" type="ORF">SAMN05660657_00536</name>
</gene>
<dbReference type="OrthoDB" id="4936255at2"/>
<dbReference type="AlphaFoldDB" id="A0A1I6XPN5"/>
<feature type="signal peptide" evidence="1">
    <location>
        <begin position="1"/>
        <end position="27"/>
    </location>
</feature>
<evidence type="ECO:0000256" key="1">
    <source>
        <dbReference type="SAM" id="SignalP"/>
    </source>
</evidence>
<protein>
    <submittedName>
        <fullName evidence="2">Uncharacterized protein</fullName>
    </submittedName>
</protein>
<accession>A0A1I6XPN5</accession>
<name>A0A1I6XPN5_9ACTN</name>
<keyword evidence="3" id="KW-1185">Reference proteome</keyword>
<proteinExistence type="predicted"/>
<dbReference type="EMBL" id="FPBA01000002">
    <property type="protein sequence ID" value="SFT40052.1"/>
    <property type="molecule type" value="Genomic_DNA"/>
</dbReference>
<evidence type="ECO:0000313" key="3">
    <source>
        <dbReference type="Proteomes" id="UP000199546"/>
    </source>
</evidence>
<sequence>MNRRTIRSLLVVAASSGLVLTASPALAGEDTGAVPEGSGPWAPVEEVLPGYYDPVDVAACGTTVAITPGDVADREGRITELPDGRLVIESRGAQTIDLTRQDTGQMIDELNVSGPYFEVVSADGTYIIGIYEAPTILYPYPELGPVDAAAFEAAGIPDLAYVKKGVVRFDLVIDPETGQAVTEEADVDARVIDLCTWFDGNRGHGNGNGNGNGHKNGNHRD</sequence>
<organism evidence="2 3">
    <name type="scientific">Geodermatophilus amargosae</name>
    <dbReference type="NCBI Taxonomy" id="1296565"/>
    <lineage>
        <taxon>Bacteria</taxon>
        <taxon>Bacillati</taxon>
        <taxon>Actinomycetota</taxon>
        <taxon>Actinomycetes</taxon>
        <taxon>Geodermatophilales</taxon>
        <taxon>Geodermatophilaceae</taxon>
        <taxon>Geodermatophilus</taxon>
    </lineage>
</organism>
<feature type="chain" id="PRO_5011717145" evidence="1">
    <location>
        <begin position="28"/>
        <end position="221"/>
    </location>
</feature>
<evidence type="ECO:0000313" key="2">
    <source>
        <dbReference type="EMBL" id="SFT40052.1"/>
    </source>
</evidence>
<dbReference type="Proteomes" id="UP000199546">
    <property type="component" value="Unassembled WGS sequence"/>
</dbReference>
<keyword evidence="1" id="KW-0732">Signal</keyword>